<name>A0A1J0KSR4_9GAMM</name>
<evidence type="ECO:0000256" key="3">
    <source>
        <dbReference type="ARBA" id="ARBA00022896"/>
    </source>
</evidence>
<keyword evidence="6" id="KW-0408">Iron</keyword>
<evidence type="ECO:0000256" key="2">
    <source>
        <dbReference type="ARBA" id="ARBA00022723"/>
    </source>
</evidence>
<dbReference type="PROSITE" id="PS51471">
    <property type="entry name" value="FE2OG_OXY"/>
    <property type="match status" value="1"/>
</dbReference>
<keyword evidence="9" id="KW-1185">Reference proteome</keyword>
<keyword evidence="3" id="KW-0847">Vitamin C</keyword>
<dbReference type="InterPro" id="IPR044862">
    <property type="entry name" value="Pro_4_hyd_alph_FE2OG_OXY"/>
</dbReference>
<accession>A0A1J0KSR4</accession>
<dbReference type="PANTHER" id="PTHR12907">
    <property type="entry name" value="EGL NINE HOMOLOG-RELATED"/>
    <property type="match status" value="1"/>
</dbReference>
<dbReference type="GO" id="GO:0031543">
    <property type="term" value="F:peptidyl-proline dioxygenase activity"/>
    <property type="evidence" value="ECO:0007669"/>
    <property type="project" value="TreeGrafter"/>
</dbReference>
<dbReference type="EMBL" id="CP009654">
    <property type="protein sequence ID" value="APC96805.1"/>
    <property type="molecule type" value="Genomic_DNA"/>
</dbReference>
<evidence type="ECO:0000256" key="4">
    <source>
        <dbReference type="ARBA" id="ARBA00022964"/>
    </source>
</evidence>
<dbReference type="GO" id="GO:0031418">
    <property type="term" value="F:L-ascorbic acid binding"/>
    <property type="evidence" value="ECO:0007669"/>
    <property type="project" value="UniProtKB-KW"/>
</dbReference>
<organism evidence="8 9">
    <name type="scientific">Francisella frigiditurris</name>
    <dbReference type="NCBI Taxonomy" id="1542390"/>
    <lineage>
        <taxon>Bacteria</taxon>
        <taxon>Pseudomonadati</taxon>
        <taxon>Pseudomonadota</taxon>
        <taxon>Gammaproteobacteria</taxon>
        <taxon>Thiotrichales</taxon>
        <taxon>Francisellaceae</taxon>
        <taxon>Francisella</taxon>
    </lineage>
</organism>
<evidence type="ECO:0000256" key="1">
    <source>
        <dbReference type="ARBA" id="ARBA00001961"/>
    </source>
</evidence>
<comment type="cofactor">
    <cofactor evidence="1">
        <name>L-ascorbate</name>
        <dbReference type="ChEBI" id="CHEBI:38290"/>
    </cofactor>
</comment>
<dbReference type="Proteomes" id="UP000182521">
    <property type="component" value="Chromosome"/>
</dbReference>
<gene>
    <name evidence="8" type="ORF">KX01_896</name>
</gene>
<dbReference type="AlphaFoldDB" id="A0A1J0KSR4"/>
<dbReference type="SUPFAM" id="SSF51197">
    <property type="entry name" value="Clavaminate synthase-like"/>
    <property type="match status" value="1"/>
</dbReference>
<evidence type="ECO:0000313" key="9">
    <source>
        <dbReference type="Proteomes" id="UP000182521"/>
    </source>
</evidence>
<keyword evidence="4" id="KW-0223">Dioxygenase</keyword>
<dbReference type="InterPro" id="IPR005123">
    <property type="entry name" value="Oxoglu/Fe-dep_dioxygenase_dom"/>
</dbReference>
<evidence type="ECO:0000313" key="8">
    <source>
        <dbReference type="EMBL" id="APC96805.1"/>
    </source>
</evidence>
<dbReference type="RefSeq" id="WP_071663835.1">
    <property type="nucleotide sequence ID" value="NZ_CP009654.1"/>
</dbReference>
<reference evidence="9" key="1">
    <citation type="submission" date="2014-10" db="EMBL/GenBank/DDBJ databases">
        <authorList>
            <person name="Kuske C.R."/>
            <person name="Challacombe J.F."/>
            <person name="Daligault H.E."/>
            <person name="Davenport K.W."/>
            <person name="Johnson S.L."/>
            <person name="Siddaramappa S."/>
            <person name="Petersen J.M."/>
        </authorList>
    </citation>
    <scope>NUCLEOTIDE SEQUENCE [LARGE SCALE GENOMIC DNA]</scope>
    <source>
        <strain evidence="9">CA97-1460</strain>
    </source>
</reference>
<proteinExistence type="predicted"/>
<dbReference type="Gene3D" id="2.60.120.620">
    <property type="entry name" value="q2cbj1_9rhob like domain"/>
    <property type="match status" value="1"/>
</dbReference>
<evidence type="ECO:0000256" key="6">
    <source>
        <dbReference type="ARBA" id="ARBA00023004"/>
    </source>
</evidence>
<dbReference type="Pfam" id="PF13640">
    <property type="entry name" value="2OG-FeII_Oxy_3"/>
    <property type="match status" value="1"/>
</dbReference>
<evidence type="ECO:0000259" key="7">
    <source>
        <dbReference type="PROSITE" id="PS51471"/>
    </source>
</evidence>
<dbReference type="SMART" id="SM00702">
    <property type="entry name" value="P4Hc"/>
    <property type="match status" value="1"/>
</dbReference>
<keyword evidence="5" id="KW-0560">Oxidoreductase</keyword>
<dbReference type="OrthoDB" id="9783171at2"/>
<sequence length="203" mass="23708">MYQQINTPLNPFYEKMISEYLGNGYSIVENWLENDETDLLRKELATLNKEDKFRKSAVGNRLTETIEKNIRGDFIYWLDETKHAHAFFLKINDFVNYLNKTCFAGIISKEFHYAIYPTGTFYKKHIDTFQNDDRRVISIVCYLNKTWTINNGGELKLYLKDGTKEISPTNGKIIIFDSKTIEHEVLPILSGKRLSITGWLKTS</sequence>
<dbReference type="KEGG" id="frc:KX01_896"/>
<dbReference type="GO" id="GO:0071456">
    <property type="term" value="P:cellular response to hypoxia"/>
    <property type="evidence" value="ECO:0007669"/>
    <property type="project" value="TreeGrafter"/>
</dbReference>
<dbReference type="InterPro" id="IPR051559">
    <property type="entry name" value="HIF_prolyl_hydroxylases"/>
</dbReference>
<feature type="domain" description="Fe2OG dioxygenase" evidence="7">
    <location>
        <begin position="102"/>
        <end position="202"/>
    </location>
</feature>
<dbReference type="GO" id="GO:0008198">
    <property type="term" value="F:ferrous iron binding"/>
    <property type="evidence" value="ECO:0007669"/>
    <property type="project" value="TreeGrafter"/>
</dbReference>
<keyword evidence="2" id="KW-0479">Metal-binding</keyword>
<dbReference type="STRING" id="1542390.KX01_896"/>
<evidence type="ECO:0000256" key="5">
    <source>
        <dbReference type="ARBA" id="ARBA00023002"/>
    </source>
</evidence>
<dbReference type="PANTHER" id="PTHR12907:SF26">
    <property type="entry name" value="HIF PROLYL HYDROXYLASE, ISOFORM C"/>
    <property type="match status" value="1"/>
</dbReference>
<protein>
    <submittedName>
        <fullName evidence="8">2OG-Fe(II) oxygenase superfamily protein</fullName>
    </submittedName>
</protein>
<dbReference type="InterPro" id="IPR006620">
    <property type="entry name" value="Pro_4_hyd_alph"/>
</dbReference>